<evidence type="ECO:0000313" key="3">
    <source>
        <dbReference type="EMBL" id="SHN57966.1"/>
    </source>
</evidence>
<feature type="domain" description="Extensin-like C-terminal" evidence="2">
    <location>
        <begin position="82"/>
        <end position="237"/>
    </location>
</feature>
<dbReference type="Proteomes" id="UP000184066">
    <property type="component" value="Unassembled WGS sequence"/>
</dbReference>
<organism evidence="3 4">
    <name type="scientific">Oceanicella actignis</name>
    <dbReference type="NCBI Taxonomy" id="1189325"/>
    <lineage>
        <taxon>Bacteria</taxon>
        <taxon>Pseudomonadati</taxon>
        <taxon>Pseudomonadota</taxon>
        <taxon>Alphaproteobacteria</taxon>
        <taxon>Rhodobacterales</taxon>
        <taxon>Paracoccaceae</taxon>
        <taxon>Oceanicella</taxon>
    </lineage>
</organism>
<feature type="region of interest" description="Disordered" evidence="1">
    <location>
        <begin position="1"/>
        <end position="38"/>
    </location>
</feature>
<keyword evidence="4" id="KW-1185">Reference proteome</keyword>
<gene>
    <name evidence="3" type="ORF">SAMN05216200_102438</name>
</gene>
<name>A0A1M7SHK3_9RHOB</name>
<dbReference type="RefSeq" id="WP_072746479.1">
    <property type="nucleotide sequence ID" value="NZ_FOHL01000003.1"/>
</dbReference>
<evidence type="ECO:0000256" key="1">
    <source>
        <dbReference type="SAM" id="MobiDB-lite"/>
    </source>
</evidence>
<accession>A0A1M7SHK3</accession>
<evidence type="ECO:0000313" key="4">
    <source>
        <dbReference type="Proteomes" id="UP000184066"/>
    </source>
</evidence>
<dbReference type="EMBL" id="FRDL01000002">
    <property type="protein sequence ID" value="SHN57966.1"/>
    <property type="molecule type" value="Genomic_DNA"/>
</dbReference>
<dbReference type="AlphaFoldDB" id="A0A1M7SHK3"/>
<dbReference type="STRING" id="1189325.SAMN04488119_10371"/>
<reference evidence="3 4" key="1">
    <citation type="submission" date="2016-12" db="EMBL/GenBank/DDBJ databases">
        <authorList>
            <person name="Song W.-J."/>
            <person name="Kurnit D.M."/>
        </authorList>
    </citation>
    <scope>NUCLEOTIDE SEQUENCE [LARGE SCALE GENOMIC DNA]</scope>
    <source>
        <strain evidence="3 4">CGMCC 1.10808</strain>
    </source>
</reference>
<dbReference type="OrthoDB" id="9809788at2"/>
<dbReference type="Pfam" id="PF06904">
    <property type="entry name" value="Extensin-like_C"/>
    <property type="match status" value="1"/>
</dbReference>
<evidence type="ECO:0000259" key="2">
    <source>
        <dbReference type="Pfam" id="PF06904"/>
    </source>
</evidence>
<protein>
    <submittedName>
        <fullName evidence="3">Uncharacterized conserved protein</fullName>
    </submittedName>
</protein>
<dbReference type="InterPro" id="IPR009683">
    <property type="entry name" value="Extensin-like_C"/>
</dbReference>
<sequence length="237" mass="25142">MSRARSPRHAPGDAPRDTPAQRTFAARPGRREARRRAGRPRAAALALAGLLAALPAGPTTKAAGAAAGLCGDARLRGRALDPIEAPGRCGVPEPVRVERADGVALLEPIVVNCRTARAFADWIARTRAHARRLGFDLAAVRPSGSYQCRPLYGRPGARLSEHAAGNAVDVAAFVLSDGRVISVRRHWGRGIAGRFLRGAWRAGCASFGTTLGPEHDAPHADHFHLDVRAHEGPPVCR</sequence>
<proteinExistence type="predicted"/>